<accession>A0AAW0K2A7</accession>
<protein>
    <submittedName>
        <fullName evidence="1">Uncharacterized protein</fullName>
    </submittedName>
</protein>
<dbReference type="AlphaFoldDB" id="A0AAW0K2A7"/>
<feature type="non-terminal residue" evidence="1">
    <location>
        <position position="1"/>
    </location>
</feature>
<comment type="caution">
    <text evidence="1">The sequence shown here is derived from an EMBL/GenBank/DDBJ whole genome shotgun (WGS) entry which is preliminary data.</text>
</comment>
<evidence type="ECO:0000313" key="2">
    <source>
        <dbReference type="Proteomes" id="UP001488838"/>
    </source>
</evidence>
<proteinExistence type="predicted"/>
<feature type="non-terminal residue" evidence="1">
    <location>
        <position position="262"/>
    </location>
</feature>
<gene>
    <name evidence="1" type="ORF">U0070_012148</name>
</gene>
<organism evidence="1 2">
    <name type="scientific">Myodes glareolus</name>
    <name type="common">Bank vole</name>
    <name type="synonym">Clethrionomys glareolus</name>
    <dbReference type="NCBI Taxonomy" id="447135"/>
    <lineage>
        <taxon>Eukaryota</taxon>
        <taxon>Metazoa</taxon>
        <taxon>Chordata</taxon>
        <taxon>Craniata</taxon>
        <taxon>Vertebrata</taxon>
        <taxon>Euteleostomi</taxon>
        <taxon>Mammalia</taxon>
        <taxon>Eutheria</taxon>
        <taxon>Euarchontoglires</taxon>
        <taxon>Glires</taxon>
        <taxon>Rodentia</taxon>
        <taxon>Myomorpha</taxon>
        <taxon>Muroidea</taxon>
        <taxon>Cricetidae</taxon>
        <taxon>Arvicolinae</taxon>
        <taxon>Myodes</taxon>
    </lineage>
</organism>
<name>A0AAW0K2A7_MYOGA</name>
<keyword evidence="2" id="KW-1185">Reference proteome</keyword>
<sequence length="262" mass="29206">LPSLHRKAASDLSAGDTSATVLTVADGPAGPPRNYSINSQHHTSPDFYWVSPFADLLKTLLDNRTCQNSSSGGAIPSLFICVIGNILNKFSSDIFDLEDNFEESVFSSHFLVTFTIQFDFPGRLRGEVIREPQAEKVDINHGSNEATMEKTAEGKVEKGDFLLWKAVGDKSHLEACSPSLIWVWLNPMESLILTLGLNSSHPPTKPCFKHKVVRNQVECHIYVMQPMLRGYWQQHCIVLVTSSALWTWINASSSWLNNNENS</sequence>
<dbReference type="EMBL" id="JBBHLL010000008">
    <property type="protein sequence ID" value="KAK7832992.1"/>
    <property type="molecule type" value="Genomic_DNA"/>
</dbReference>
<dbReference type="Proteomes" id="UP001488838">
    <property type="component" value="Unassembled WGS sequence"/>
</dbReference>
<reference evidence="1 2" key="1">
    <citation type="journal article" date="2023" name="bioRxiv">
        <title>Conserved and derived expression patterns and positive selection on dental genes reveal complex evolutionary context of ever-growing rodent molars.</title>
        <authorList>
            <person name="Calamari Z.T."/>
            <person name="Song A."/>
            <person name="Cohen E."/>
            <person name="Akter M."/>
            <person name="Roy R.D."/>
            <person name="Hallikas O."/>
            <person name="Christensen M.M."/>
            <person name="Li P."/>
            <person name="Marangoni P."/>
            <person name="Jernvall J."/>
            <person name="Klein O.D."/>
        </authorList>
    </citation>
    <scope>NUCLEOTIDE SEQUENCE [LARGE SCALE GENOMIC DNA]</scope>
    <source>
        <strain evidence="1">V071</strain>
    </source>
</reference>
<evidence type="ECO:0000313" key="1">
    <source>
        <dbReference type="EMBL" id="KAK7832992.1"/>
    </source>
</evidence>